<dbReference type="SUPFAM" id="SSF48726">
    <property type="entry name" value="Immunoglobulin"/>
    <property type="match status" value="1"/>
</dbReference>
<dbReference type="InterPro" id="IPR013783">
    <property type="entry name" value="Ig-like_fold"/>
</dbReference>
<comment type="caution">
    <text evidence="3">The sequence shown here is derived from an EMBL/GenBank/DDBJ whole genome shotgun (WGS) entry which is preliminary data.</text>
</comment>
<evidence type="ECO:0000313" key="3">
    <source>
        <dbReference type="EMBL" id="VDI42714.1"/>
    </source>
</evidence>
<dbReference type="Pfam" id="PF13927">
    <property type="entry name" value="Ig_3"/>
    <property type="match status" value="1"/>
</dbReference>
<evidence type="ECO:0000256" key="1">
    <source>
        <dbReference type="SAM" id="SignalP"/>
    </source>
</evidence>
<feature type="chain" id="PRO_5033000747" description="Ig-like domain-containing protein" evidence="1">
    <location>
        <begin position="19"/>
        <end position="276"/>
    </location>
</feature>
<dbReference type="PROSITE" id="PS50835">
    <property type="entry name" value="IG_LIKE"/>
    <property type="match status" value="1"/>
</dbReference>
<dbReference type="InterPro" id="IPR007110">
    <property type="entry name" value="Ig-like_dom"/>
</dbReference>
<reference evidence="3" key="1">
    <citation type="submission" date="2018-11" db="EMBL/GenBank/DDBJ databases">
        <authorList>
            <person name="Alioto T."/>
            <person name="Alioto T."/>
        </authorList>
    </citation>
    <scope>NUCLEOTIDE SEQUENCE</scope>
</reference>
<dbReference type="OrthoDB" id="6109993at2759"/>
<feature type="domain" description="Ig-like" evidence="2">
    <location>
        <begin position="184"/>
        <end position="270"/>
    </location>
</feature>
<sequence length="276" mass="30653">MPIDVIQFFLVVITTANAGQLCLNCKAVPQPLDCTDVVECGNHESCYTQRFITYDGITLFNVGCRDHDQCRANPGRSVGDVNICTRCCNNTDVCNLDQLCSSEAFAPKPGHVLCFSCPYSLVQPTQCHRITLCGQDKQCSITTTRNLLNEKRYQIGCSSNKACQGSGLYCCNNQLCNRHIPTKPIIVNPTSNQHIQVKYHTDVRITCIATGYPVPTIGYEFLHTIPFPTNFARENDNTLLISNYNKENDGSYHCYAVNTIGTAKVEFTIHGTDTTK</sequence>
<proteinExistence type="predicted"/>
<gene>
    <name evidence="3" type="ORF">MGAL_10B024148</name>
</gene>
<protein>
    <recommendedName>
        <fullName evidence="2">Ig-like domain-containing protein</fullName>
    </recommendedName>
</protein>
<evidence type="ECO:0000259" key="2">
    <source>
        <dbReference type="PROSITE" id="PS50835"/>
    </source>
</evidence>
<dbReference type="Proteomes" id="UP000596742">
    <property type="component" value="Unassembled WGS sequence"/>
</dbReference>
<dbReference type="EMBL" id="UYJE01006066">
    <property type="protein sequence ID" value="VDI42714.1"/>
    <property type="molecule type" value="Genomic_DNA"/>
</dbReference>
<name>A0A8B6F3K3_MYTGA</name>
<feature type="signal peptide" evidence="1">
    <location>
        <begin position="1"/>
        <end position="18"/>
    </location>
</feature>
<dbReference type="Gene3D" id="2.60.40.10">
    <property type="entry name" value="Immunoglobulins"/>
    <property type="match status" value="1"/>
</dbReference>
<dbReference type="InterPro" id="IPR036179">
    <property type="entry name" value="Ig-like_dom_sf"/>
</dbReference>
<dbReference type="SMART" id="SM00408">
    <property type="entry name" value="IGc2"/>
    <property type="match status" value="1"/>
</dbReference>
<dbReference type="AlphaFoldDB" id="A0A8B6F3K3"/>
<dbReference type="InterPro" id="IPR003598">
    <property type="entry name" value="Ig_sub2"/>
</dbReference>
<keyword evidence="1" id="KW-0732">Signal</keyword>
<evidence type="ECO:0000313" key="4">
    <source>
        <dbReference type="Proteomes" id="UP000596742"/>
    </source>
</evidence>
<accession>A0A8B6F3K3</accession>
<keyword evidence="4" id="KW-1185">Reference proteome</keyword>
<organism evidence="3 4">
    <name type="scientific">Mytilus galloprovincialis</name>
    <name type="common">Mediterranean mussel</name>
    <dbReference type="NCBI Taxonomy" id="29158"/>
    <lineage>
        <taxon>Eukaryota</taxon>
        <taxon>Metazoa</taxon>
        <taxon>Spiralia</taxon>
        <taxon>Lophotrochozoa</taxon>
        <taxon>Mollusca</taxon>
        <taxon>Bivalvia</taxon>
        <taxon>Autobranchia</taxon>
        <taxon>Pteriomorphia</taxon>
        <taxon>Mytilida</taxon>
        <taxon>Mytiloidea</taxon>
        <taxon>Mytilidae</taxon>
        <taxon>Mytilinae</taxon>
        <taxon>Mytilus</taxon>
    </lineage>
</organism>